<organism evidence="4 5">
    <name type="scientific">[Candida] railenensis</name>
    <dbReference type="NCBI Taxonomy" id="45579"/>
    <lineage>
        <taxon>Eukaryota</taxon>
        <taxon>Fungi</taxon>
        <taxon>Dikarya</taxon>
        <taxon>Ascomycota</taxon>
        <taxon>Saccharomycotina</taxon>
        <taxon>Pichiomycetes</taxon>
        <taxon>Debaryomycetaceae</taxon>
        <taxon>Kurtzmaniella</taxon>
    </lineage>
</organism>
<feature type="compositionally biased region" description="Pro residues" evidence="2">
    <location>
        <begin position="132"/>
        <end position="147"/>
    </location>
</feature>
<keyword evidence="1" id="KW-0175">Coiled coil</keyword>
<dbReference type="EMBL" id="CAKXYY010000021">
    <property type="protein sequence ID" value="CAH2355103.1"/>
    <property type="molecule type" value="Genomic_DNA"/>
</dbReference>
<dbReference type="PANTHER" id="PTHR37784">
    <property type="entry name" value="PROTEIN MSN1"/>
    <property type="match status" value="1"/>
</dbReference>
<name>A0A9P0W0Z6_9ASCO</name>
<dbReference type="GO" id="GO:0000978">
    <property type="term" value="F:RNA polymerase II cis-regulatory region sequence-specific DNA binding"/>
    <property type="evidence" value="ECO:0007669"/>
    <property type="project" value="TreeGrafter"/>
</dbReference>
<keyword evidence="5" id="KW-1185">Reference proteome</keyword>
<evidence type="ECO:0000259" key="3">
    <source>
        <dbReference type="Pfam" id="PF12550"/>
    </source>
</evidence>
<feature type="coiled-coil region" evidence="1">
    <location>
        <begin position="5"/>
        <end position="36"/>
    </location>
</feature>
<feature type="region of interest" description="Disordered" evidence="2">
    <location>
        <begin position="117"/>
        <end position="147"/>
    </location>
</feature>
<dbReference type="PANTHER" id="PTHR37784:SF2">
    <property type="entry name" value="HIGH-OSMOLARITY-INDUCED TRANSCRIPTION PROTEIN 1"/>
    <property type="match status" value="1"/>
</dbReference>
<proteinExistence type="predicted"/>
<sequence length="295" mass="33185">MFVGVNELYNEIDKLRSNLDLQHRKYERELGELKRKCDIMQLIQENDRRNMFCMPAGFRMPTLEPRHLYDDCQVVDKPFPGAVTDSAASSLHSAQFSPRYSVPSSATAATSIDAQSATVATPVPGHSATDLPSPPSHSTPAPLPLTAPAPVVPPPPAPPVVHSHIPSYSQDQGKASYETIPKYRLAKVHTVAEIWREFNYGTSVNPSLRDLEKKFGSSWRYPTEMRTYARRKAIFTAIEFGIKKGIPELQVIQDLEKRREYVTDTGAKKKRPLVWLSSNIPSMYVHRFPTANLRL</sequence>
<reference evidence="4" key="1">
    <citation type="submission" date="2022-03" db="EMBL/GenBank/DDBJ databases">
        <authorList>
            <person name="Legras J.-L."/>
            <person name="Devillers H."/>
            <person name="Grondin C."/>
        </authorList>
    </citation>
    <scope>NUCLEOTIDE SEQUENCE</scope>
    <source>
        <strain evidence="4">CLIB 1423</strain>
    </source>
</reference>
<dbReference type="Proteomes" id="UP000837801">
    <property type="component" value="Unassembled WGS sequence"/>
</dbReference>
<evidence type="ECO:0000313" key="5">
    <source>
        <dbReference type="Proteomes" id="UP000837801"/>
    </source>
</evidence>
<dbReference type="Pfam" id="PF12550">
    <property type="entry name" value="GCR1_C"/>
    <property type="match status" value="1"/>
</dbReference>
<evidence type="ECO:0000256" key="2">
    <source>
        <dbReference type="SAM" id="MobiDB-lite"/>
    </source>
</evidence>
<protein>
    <recommendedName>
        <fullName evidence="3">Transcription activator GCR1-like domain-containing protein</fullName>
    </recommendedName>
</protein>
<dbReference type="InterPro" id="IPR052146">
    <property type="entry name" value="HOT1"/>
</dbReference>
<dbReference type="GO" id="GO:0060963">
    <property type="term" value="P:positive regulation of ribosomal protein gene transcription by RNA polymerase II"/>
    <property type="evidence" value="ECO:0007669"/>
    <property type="project" value="TreeGrafter"/>
</dbReference>
<feature type="domain" description="Transcription activator GCR1-like" evidence="3">
    <location>
        <begin position="187"/>
        <end position="259"/>
    </location>
</feature>
<evidence type="ECO:0000313" key="4">
    <source>
        <dbReference type="EMBL" id="CAH2355103.1"/>
    </source>
</evidence>
<evidence type="ECO:0000256" key="1">
    <source>
        <dbReference type="SAM" id="Coils"/>
    </source>
</evidence>
<accession>A0A9P0W0Z6</accession>
<dbReference type="InterPro" id="IPR022210">
    <property type="entry name" value="TF_GCR1-like"/>
</dbReference>
<dbReference type="OrthoDB" id="428577at2759"/>
<gene>
    <name evidence="4" type="ORF">CLIB1423_21S01882</name>
</gene>
<comment type="caution">
    <text evidence="4">The sequence shown here is derived from an EMBL/GenBank/DDBJ whole genome shotgun (WGS) entry which is preliminary data.</text>
</comment>
<dbReference type="GO" id="GO:0000981">
    <property type="term" value="F:DNA-binding transcription factor activity, RNA polymerase II-specific"/>
    <property type="evidence" value="ECO:0007669"/>
    <property type="project" value="TreeGrafter"/>
</dbReference>
<dbReference type="AlphaFoldDB" id="A0A9P0W0Z6"/>